<dbReference type="GO" id="GO:0004672">
    <property type="term" value="F:protein kinase activity"/>
    <property type="evidence" value="ECO:0007669"/>
    <property type="project" value="InterPro"/>
</dbReference>
<name>A0A2I1FQP5_9GLOM</name>
<dbReference type="VEuPathDB" id="FungiDB:RhiirA1_543409"/>
<protein>
    <submittedName>
        <fullName evidence="1">Uncharacterized protein</fullName>
    </submittedName>
</protein>
<comment type="caution">
    <text evidence="1">The sequence shown here is derived from an EMBL/GenBank/DDBJ whole genome shotgun (WGS) entry which is preliminary data.</text>
</comment>
<dbReference type="SUPFAM" id="SSF56112">
    <property type="entry name" value="Protein kinase-like (PK-like)"/>
    <property type="match status" value="1"/>
</dbReference>
<feature type="non-terminal residue" evidence="1">
    <location>
        <position position="87"/>
    </location>
</feature>
<proteinExistence type="predicted"/>
<dbReference type="GO" id="GO:0005524">
    <property type="term" value="F:ATP binding"/>
    <property type="evidence" value="ECO:0007669"/>
    <property type="project" value="InterPro"/>
</dbReference>
<feature type="non-terminal residue" evidence="1">
    <location>
        <position position="1"/>
    </location>
</feature>
<dbReference type="InterPro" id="IPR000719">
    <property type="entry name" value="Prot_kinase_dom"/>
</dbReference>
<dbReference type="EMBL" id="LLXJ01011325">
    <property type="protein sequence ID" value="PKB92369.1"/>
    <property type="molecule type" value="Genomic_DNA"/>
</dbReference>
<evidence type="ECO:0000313" key="2">
    <source>
        <dbReference type="Proteomes" id="UP000232722"/>
    </source>
</evidence>
<dbReference type="PROSITE" id="PS50011">
    <property type="entry name" value="PROTEIN_KINASE_DOM"/>
    <property type="match status" value="1"/>
</dbReference>
<dbReference type="Gene3D" id="1.10.510.10">
    <property type="entry name" value="Transferase(Phosphotransferase) domain 1"/>
    <property type="match status" value="1"/>
</dbReference>
<accession>A0A2I1FQP5</accession>
<sequence>IIKDIEEAVDLLHENGIVFADLRDSNILVIKNEDEYRGMLVDFDWAGEDNKDLYPSFMNADINWPTGAEDNKVLKKEHDIHWLDVLK</sequence>
<evidence type="ECO:0000313" key="1">
    <source>
        <dbReference type="EMBL" id="PKB92369.1"/>
    </source>
</evidence>
<dbReference type="Proteomes" id="UP000232722">
    <property type="component" value="Unassembled WGS sequence"/>
</dbReference>
<organism evidence="1 2">
    <name type="scientific">Rhizophagus irregularis</name>
    <dbReference type="NCBI Taxonomy" id="588596"/>
    <lineage>
        <taxon>Eukaryota</taxon>
        <taxon>Fungi</taxon>
        <taxon>Fungi incertae sedis</taxon>
        <taxon>Mucoromycota</taxon>
        <taxon>Glomeromycotina</taxon>
        <taxon>Glomeromycetes</taxon>
        <taxon>Glomerales</taxon>
        <taxon>Glomeraceae</taxon>
        <taxon>Rhizophagus</taxon>
    </lineage>
</organism>
<reference evidence="1 2" key="2">
    <citation type="submission" date="2017-09" db="EMBL/GenBank/DDBJ databases">
        <title>Extensive intraspecific genome diversity in a model arbuscular mycorrhizal fungus.</title>
        <authorList>
            <person name="Chen E.C."/>
            <person name="Morin E."/>
            <person name="Beaudet D."/>
            <person name="Noel J."/>
            <person name="Ndikumana S."/>
            <person name="Charron P."/>
            <person name="St-Onge C."/>
            <person name="Giorgi J."/>
            <person name="Grigoriev I.V."/>
            <person name="Roux C."/>
            <person name="Martin F.M."/>
            <person name="Corradi N."/>
        </authorList>
    </citation>
    <scope>NUCLEOTIDE SEQUENCE [LARGE SCALE GENOMIC DNA]</scope>
    <source>
        <strain evidence="1 2">A5</strain>
    </source>
</reference>
<reference evidence="1 2" key="1">
    <citation type="submission" date="2016-04" db="EMBL/GenBank/DDBJ databases">
        <title>Genome analyses suggest a sexual origin of heterokaryosis in a supposedly ancient asexual fungus.</title>
        <authorList>
            <person name="Ropars J."/>
            <person name="Sedzielewska K."/>
            <person name="Noel J."/>
            <person name="Charron P."/>
            <person name="Farinelli L."/>
            <person name="Marton T."/>
            <person name="Kruger M."/>
            <person name="Pelin A."/>
            <person name="Brachmann A."/>
            <person name="Corradi N."/>
        </authorList>
    </citation>
    <scope>NUCLEOTIDE SEQUENCE [LARGE SCALE GENOMIC DNA]</scope>
    <source>
        <strain evidence="1 2">A5</strain>
    </source>
</reference>
<dbReference type="InterPro" id="IPR011009">
    <property type="entry name" value="Kinase-like_dom_sf"/>
</dbReference>
<dbReference type="OrthoDB" id="2404559at2759"/>
<gene>
    <name evidence="1" type="ORF">RhiirA5_248815</name>
</gene>
<dbReference type="AlphaFoldDB" id="A0A2I1FQP5"/>